<dbReference type="EMBL" id="JAIWYP010000002">
    <property type="protein sequence ID" value="KAH3872971.1"/>
    <property type="molecule type" value="Genomic_DNA"/>
</dbReference>
<sequence length="87" mass="9549">MFKVSKLSNSFSCNSSNHNEEDCSRQQAYDDNNVEPDDKAFVKYCADLTSSSASGDSPTIGLKLATMIITHSESMSTVKLPLPDHYP</sequence>
<reference evidence="2" key="1">
    <citation type="journal article" date="2019" name="bioRxiv">
        <title>The Genome of the Zebra Mussel, Dreissena polymorpha: A Resource for Invasive Species Research.</title>
        <authorList>
            <person name="McCartney M.A."/>
            <person name="Auch B."/>
            <person name="Kono T."/>
            <person name="Mallez S."/>
            <person name="Zhang Y."/>
            <person name="Obille A."/>
            <person name="Becker A."/>
            <person name="Abrahante J.E."/>
            <person name="Garbe J."/>
            <person name="Badalamenti J.P."/>
            <person name="Herman A."/>
            <person name="Mangelson H."/>
            <person name="Liachko I."/>
            <person name="Sullivan S."/>
            <person name="Sone E.D."/>
            <person name="Koren S."/>
            <person name="Silverstein K.A.T."/>
            <person name="Beckman K.B."/>
            <person name="Gohl D.M."/>
        </authorList>
    </citation>
    <scope>NUCLEOTIDE SEQUENCE</scope>
    <source>
        <strain evidence="2">Duluth1</strain>
        <tissue evidence="2">Whole animal</tissue>
    </source>
</reference>
<gene>
    <name evidence="2" type="ORF">DPMN_036195</name>
</gene>
<protein>
    <submittedName>
        <fullName evidence="2">Uncharacterized protein</fullName>
    </submittedName>
</protein>
<reference evidence="2" key="2">
    <citation type="submission" date="2020-11" db="EMBL/GenBank/DDBJ databases">
        <authorList>
            <person name="McCartney M.A."/>
            <person name="Auch B."/>
            <person name="Kono T."/>
            <person name="Mallez S."/>
            <person name="Becker A."/>
            <person name="Gohl D.M."/>
            <person name="Silverstein K.A.T."/>
            <person name="Koren S."/>
            <person name="Bechman K.B."/>
            <person name="Herman A."/>
            <person name="Abrahante J.E."/>
            <person name="Garbe J."/>
        </authorList>
    </citation>
    <scope>NUCLEOTIDE SEQUENCE</scope>
    <source>
        <strain evidence="2">Duluth1</strain>
        <tissue evidence="2">Whole animal</tissue>
    </source>
</reference>
<accession>A0A9D4RL91</accession>
<evidence type="ECO:0000256" key="1">
    <source>
        <dbReference type="SAM" id="MobiDB-lite"/>
    </source>
</evidence>
<feature type="compositionally biased region" description="Low complexity" evidence="1">
    <location>
        <begin position="1"/>
        <end position="17"/>
    </location>
</feature>
<evidence type="ECO:0000313" key="3">
    <source>
        <dbReference type="Proteomes" id="UP000828390"/>
    </source>
</evidence>
<keyword evidence="3" id="KW-1185">Reference proteome</keyword>
<name>A0A9D4RL91_DREPO</name>
<feature type="region of interest" description="Disordered" evidence="1">
    <location>
        <begin position="1"/>
        <end position="31"/>
    </location>
</feature>
<evidence type="ECO:0000313" key="2">
    <source>
        <dbReference type="EMBL" id="KAH3872971.1"/>
    </source>
</evidence>
<dbReference type="Proteomes" id="UP000828390">
    <property type="component" value="Unassembled WGS sequence"/>
</dbReference>
<dbReference type="AlphaFoldDB" id="A0A9D4RL91"/>
<organism evidence="2 3">
    <name type="scientific">Dreissena polymorpha</name>
    <name type="common">Zebra mussel</name>
    <name type="synonym">Mytilus polymorpha</name>
    <dbReference type="NCBI Taxonomy" id="45954"/>
    <lineage>
        <taxon>Eukaryota</taxon>
        <taxon>Metazoa</taxon>
        <taxon>Spiralia</taxon>
        <taxon>Lophotrochozoa</taxon>
        <taxon>Mollusca</taxon>
        <taxon>Bivalvia</taxon>
        <taxon>Autobranchia</taxon>
        <taxon>Heteroconchia</taxon>
        <taxon>Euheterodonta</taxon>
        <taxon>Imparidentia</taxon>
        <taxon>Neoheterodontei</taxon>
        <taxon>Myida</taxon>
        <taxon>Dreissenoidea</taxon>
        <taxon>Dreissenidae</taxon>
        <taxon>Dreissena</taxon>
    </lineage>
</organism>
<comment type="caution">
    <text evidence="2">The sequence shown here is derived from an EMBL/GenBank/DDBJ whole genome shotgun (WGS) entry which is preliminary data.</text>
</comment>
<proteinExistence type="predicted"/>